<keyword evidence="1" id="KW-1133">Transmembrane helix</keyword>
<keyword evidence="1" id="KW-0472">Membrane</keyword>
<name>A0A077WU52_9FUNG</name>
<dbReference type="EMBL" id="LK023342">
    <property type="protein sequence ID" value="CDS10824.1"/>
    <property type="molecule type" value="Genomic_DNA"/>
</dbReference>
<accession>A0A077WU52</accession>
<proteinExistence type="predicted"/>
<gene>
    <name evidence="2" type="ORF">LRAMOSA11310</name>
</gene>
<feature type="transmembrane region" description="Helical" evidence="1">
    <location>
        <begin position="12"/>
        <end position="30"/>
    </location>
</feature>
<keyword evidence="1" id="KW-0812">Transmembrane</keyword>
<reference evidence="2" key="1">
    <citation type="journal article" date="2014" name="Genome Announc.">
        <title>De novo whole-genome sequence and genome annotation of Lichtheimia ramosa.</title>
        <authorList>
            <person name="Linde J."/>
            <person name="Schwartze V."/>
            <person name="Binder U."/>
            <person name="Lass-Florl C."/>
            <person name="Voigt K."/>
            <person name="Horn F."/>
        </authorList>
    </citation>
    <scope>NUCLEOTIDE SEQUENCE</scope>
    <source>
        <strain evidence="2">JMRC FSU:6197</strain>
    </source>
</reference>
<dbReference type="OrthoDB" id="2020419at2759"/>
<evidence type="ECO:0000313" key="2">
    <source>
        <dbReference type="EMBL" id="CDS10824.1"/>
    </source>
</evidence>
<dbReference type="GO" id="GO:0016740">
    <property type="term" value="F:transferase activity"/>
    <property type="evidence" value="ECO:0007669"/>
    <property type="project" value="UniProtKB-KW"/>
</dbReference>
<protein>
    <submittedName>
        <fullName evidence="2">Uncharacterized protein</fullName>
    </submittedName>
</protein>
<dbReference type="Gene3D" id="3.40.50.11350">
    <property type="match status" value="1"/>
</dbReference>
<evidence type="ECO:0000256" key="1">
    <source>
        <dbReference type="SAM" id="Phobius"/>
    </source>
</evidence>
<sequence>MSFRSGRPIQRYVLVLCVLLFFVLYSGHHLNLNAKRQDLDQPAIQLDYVKPNGEQVKQDTLLEIDRDLIRQREREAMRRQIDRKYCGRDRCRFMLPIAITEQESKAQEHFRQLAFLSGKLDRTIVLPNVHSSHLGACRHFPFSFYYGDQWLENNKRFFNYITMEDFREWIAERTEALGNMPTSQEVVVDINPNFHFLDKADNCFKHLLDYTDRPRHRFTLEDPEMFSKRIGNYTDILLNVLGDEARGRDYQGAGNEHLDVISLFYDRRFGYIEEPQVHVPLTYNQRWISLADQIAERLQPFVAIHWRMERLEPVSNMVPCAESLVNKVKAIESEHHEPLKLFLLTDYPHLLRSSIATPESMSFKLSELTQDHHDAIEYVYQRLDVTVTTLQKEHQPIPYHELPAEHWNIITVPPYAKPPDMSVLGIVDKLVAMRAQYFLAGKPAVCAKSSSFTKRIATQRQHAYESGDPNILLPMDTFSL</sequence>
<dbReference type="GO" id="GO:0006004">
    <property type="term" value="P:fucose metabolic process"/>
    <property type="evidence" value="ECO:0007669"/>
    <property type="project" value="UniProtKB-KW"/>
</dbReference>
<organism evidence="2">
    <name type="scientific">Lichtheimia ramosa</name>
    <dbReference type="NCBI Taxonomy" id="688394"/>
    <lineage>
        <taxon>Eukaryota</taxon>
        <taxon>Fungi</taxon>
        <taxon>Fungi incertae sedis</taxon>
        <taxon>Mucoromycota</taxon>
        <taxon>Mucoromycotina</taxon>
        <taxon>Mucoromycetes</taxon>
        <taxon>Mucorales</taxon>
        <taxon>Lichtheimiaceae</taxon>
        <taxon>Lichtheimia</taxon>
    </lineage>
</organism>
<dbReference type="AlphaFoldDB" id="A0A077WU52"/>